<dbReference type="Pfam" id="PF13462">
    <property type="entry name" value="Thioredoxin_4"/>
    <property type="match status" value="1"/>
</dbReference>
<sequence length="450" mass="50324">MENISSSQRNGLSEWFRRRSSMLVDYNPAAGPYFTGRRPFLILLVLALIGTFAAGFLTYRHLILVSNTGGVPESALCRAQGNINCDAILMNDYATILGFVSSSALGLMGFVFVLWIVLNGLWNERMRKIAWTFLAIYFFAAIGFSWYYIYIMMFVVDYICTWCIVVHAVNFSSLAVVLVVAIKNKDNFLLKEISTPGERFYFVTLGIALALLSFAVATALEKMLVVEDMHVKYEELANDPAVIAAVLKSSPSYEIPVSPNDPVYGSPSAPHNLIFFSDFQCPICARTEGYLKKIVSVNQGVINLVYKNFPLSTECNSSVLGNLHPMACPAARAAYAAFLLAGSKGFWSYGDKLFESQKLLNKNPWLQFAQTLGFDTSRFERLLEPQSQAAKKIEEDVALGIKLKLNSTPQLFFKGKRIPENFRGPYLVEALEELAKAENPDDKDFRLKRP</sequence>
<keyword evidence="6" id="KW-0732">Signal</keyword>
<dbReference type="Gene3D" id="3.40.30.10">
    <property type="entry name" value="Glutaredoxin"/>
    <property type="match status" value="1"/>
</dbReference>
<keyword evidence="5" id="KW-0874">Quinone</keyword>
<dbReference type="Gene3D" id="1.20.1440.130">
    <property type="entry name" value="VKOR domain"/>
    <property type="match status" value="1"/>
</dbReference>
<protein>
    <submittedName>
        <fullName evidence="14">Protein-disulfide isomerase</fullName>
    </submittedName>
</protein>
<dbReference type="InterPro" id="IPR012336">
    <property type="entry name" value="Thioredoxin-like_fold"/>
</dbReference>
<feature type="transmembrane region" description="Helical" evidence="12">
    <location>
        <begin position="129"/>
        <end position="149"/>
    </location>
</feature>
<keyword evidence="8" id="KW-0560">Oxidoreductase</keyword>
<comment type="similarity">
    <text evidence="2">Belongs to the thioredoxin family. DsbA subfamily.</text>
</comment>
<comment type="similarity">
    <text evidence="3">Belongs to the VKOR family.</text>
</comment>
<dbReference type="Proteomes" id="UP000006055">
    <property type="component" value="Chromosome"/>
</dbReference>
<evidence type="ECO:0000256" key="1">
    <source>
        <dbReference type="ARBA" id="ARBA00004141"/>
    </source>
</evidence>
<evidence type="ECO:0000256" key="3">
    <source>
        <dbReference type="ARBA" id="ARBA00006214"/>
    </source>
</evidence>
<dbReference type="STRING" id="706587.Desti_1240"/>
<keyword evidence="4 12" id="KW-0812">Transmembrane</keyword>
<keyword evidence="9 12" id="KW-0472">Membrane</keyword>
<dbReference type="HOGENOM" id="CLU_607974_0_0_7"/>
<dbReference type="GO" id="GO:0016491">
    <property type="term" value="F:oxidoreductase activity"/>
    <property type="evidence" value="ECO:0007669"/>
    <property type="project" value="UniProtKB-KW"/>
</dbReference>
<dbReference type="eggNOG" id="COG4243">
    <property type="taxonomic scope" value="Bacteria"/>
</dbReference>
<dbReference type="eggNOG" id="COG1651">
    <property type="taxonomic scope" value="Bacteria"/>
</dbReference>
<evidence type="ECO:0000256" key="8">
    <source>
        <dbReference type="ARBA" id="ARBA00023002"/>
    </source>
</evidence>
<dbReference type="SMART" id="SM00756">
    <property type="entry name" value="VKc"/>
    <property type="match status" value="1"/>
</dbReference>
<dbReference type="GO" id="GO:0016853">
    <property type="term" value="F:isomerase activity"/>
    <property type="evidence" value="ECO:0007669"/>
    <property type="project" value="UniProtKB-KW"/>
</dbReference>
<dbReference type="Pfam" id="PF07884">
    <property type="entry name" value="VKOR"/>
    <property type="match status" value="1"/>
</dbReference>
<dbReference type="SUPFAM" id="SSF52833">
    <property type="entry name" value="Thioredoxin-like"/>
    <property type="match status" value="1"/>
</dbReference>
<feature type="transmembrane region" description="Helical" evidence="12">
    <location>
        <begin position="155"/>
        <end position="180"/>
    </location>
</feature>
<feature type="transmembrane region" description="Helical" evidence="12">
    <location>
        <begin position="96"/>
        <end position="117"/>
    </location>
</feature>
<reference evidence="15" key="1">
    <citation type="submission" date="2012-06" db="EMBL/GenBank/DDBJ databases">
        <title>Complete sequence of chromosome of Desulfomonile tiedjei DSM 6799.</title>
        <authorList>
            <person name="Lucas S."/>
            <person name="Copeland A."/>
            <person name="Lapidus A."/>
            <person name="Glavina del Rio T."/>
            <person name="Dalin E."/>
            <person name="Tice H."/>
            <person name="Bruce D."/>
            <person name="Goodwin L."/>
            <person name="Pitluck S."/>
            <person name="Peters L."/>
            <person name="Ovchinnikova G."/>
            <person name="Zeytun A."/>
            <person name="Lu M."/>
            <person name="Kyrpides N."/>
            <person name="Mavromatis K."/>
            <person name="Ivanova N."/>
            <person name="Brettin T."/>
            <person name="Detter J.C."/>
            <person name="Han C."/>
            <person name="Larimer F."/>
            <person name="Land M."/>
            <person name="Hauser L."/>
            <person name="Markowitz V."/>
            <person name="Cheng J.-F."/>
            <person name="Hugenholtz P."/>
            <person name="Woyke T."/>
            <person name="Wu D."/>
            <person name="Spring S."/>
            <person name="Schroeder M."/>
            <person name="Brambilla E."/>
            <person name="Klenk H.-P."/>
            <person name="Eisen J.A."/>
        </authorList>
    </citation>
    <scope>NUCLEOTIDE SEQUENCE [LARGE SCALE GENOMIC DNA]</scope>
    <source>
        <strain evidence="15">ATCC 49306 / DSM 6799 / DCB-1</strain>
    </source>
</reference>
<evidence type="ECO:0000256" key="4">
    <source>
        <dbReference type="ARBA" id="ARBA00022692"/>
    </source>
</evidence>
<evidence type="ECO:0000256" key="2">
    <source>
        <dbReference type="ARBA" id="ARBA00005791"/>
    </source>
</evidence>
<evidence type="ECO:0000256" key="10">
    <source>
        <dbReference type="ARBA" id="ARBA00023157"/>
    </source>
</evidence>
<dbReference type="RefSeq" id="WP_014809105.1">
    <property type="nucleotide sequence ID" value="NC_018025.1"/>
</dbReference>
<dbReference type="EMBL" id="CP003360">
    <property type="protein sequence ID" value="AFM23953.1"/>
    <property type="molecule type" value="Genomic_DNA"/>
</dbReference>
<dbReference type="AlphaFoldDB" id="I4C312"/>
<keyword evidence="7 12" id="KW-1133">Transmembrane helix</keyword>
<evidence type="ECO:0000313" key="14">
    <source>
        <dbReference type="EMBL" id="AFM23953.1"/>
    </source>
</evidence>
<keyword evidence="10" id="KW-1015">Disulfide bond</keyword>
<evidence type="ECO:0000256" key="9">
    <source>
        <dbReference type="ARBA" id="ARBA00023136"/>
    </source>
</evidence>
<evidence type="ECO:0000256" key="11">
    <source>
        <dbReference type="ARBA" id="ARBA00023284"/>
    </source>
</evidence>
<dbReference type="KEGG" id="dti:Desti_1240"/>
<evidence type="ECO:0000256" key="7">
    <source>
        <dbReference type="ARBA" id="ARBA00022989"/>
    </source>
</evidence>
<feature type="transmembrane region" description="Helical" evidence="12">
    <location>
        <begin position="40"/>
        <end position="59"/>
    </location>
</feature>
<gene>
    <name evidence="14" type="ordered locus">Desti_1240</name>
</gene>
<dbReference type="PANTHER" id="PTHR13887:SF14">
    <property type="entry name" value="DISULFIDE BOND FORMATION PROTEIN D"/>
    <property type="match status" value="1"/>
</dbReference>
<feature type="domain" description="Vitamin K epoxide reductase" evidence="13">
    <location>
        <begin position="36"/>
        <end position="181"/>
    </location>
</feature>
<dbReference type="CDD" id="cd10546">
    <property type="entry name" value="VKOR"/>
    <property type="match status" value="1"/>
</dbReference>
<dbReference type="InterPro" id="IPR012932">
    <property type="entry name" value="VKOR"/>
</dbReference>
<dbReference type="PANTHER" id="PTHR13887">
    <property type="entry name" value="GLUTATHIONE S-TRANSFERASE KAPPA"/>
    <property type="match status" value="1"/>
</dbReference>
<dbReference type="GO" id="GO:0048038">
    <property type="term" value="F:quinone binding"/>
    <property type="evidence" value="ECO:0007669"/>
    <property type="project" value="UniProtKB-KW"/>
</dbReference>
<evidence type="ECO:0000256" key="12">
    <source>
        <dbReference type="SAM" id="Phobius"/>
    </source>
</evidence>
<keyword evidence="11" id="KW-0676">Redox-active center</keyword>
<evidence type="ECO:0000256" key="6">
    <source>
        <dbReference type="ARBA" id="ARBA00022729"/>
    </source>
</evidence>
<dbReference type="InterPro" id="IPR038354">
    <property type="entry name" value="VKOR_sf"/>
</dbReference>
<comment type="subcellular location">
    <subcellularLocation>
        <location evidence="1">Membrane</location>
        <topology evidence="1">Multi-pass membrane protein</topology>
    </subcellularLocation>
</comment>
<keyword evidence="14" id="KW-0413">Isomerase</keyword>
<keyword evidence="15" id="KW-1185">Reference proteome</keyword>
<dbReference type="InterPro" id="IPR036249">
    <property type="entry name" value="Thioredoxin-like_sf"/>
</dbReference>
<name>I4C312_DESTA</name>
<proteinExistence type="inferred from homology"/>
<feature type="transmembrane region" description="Helical" evidence="12">
    <location>
        <begin position="200"/>
        <end position="220"/>
    </location>
</feature>
<accession>I4C312</accession>
<evidence type="ECO:0000256" key="5">
    <source>
        <dbReference type="ARBA" id="ARBA00022719"/>
    </source>
</evidence>
<organism evidence="14 15">
    <name type="scientific">Desulfomonile tiedjei (strain ATCC 49306 / DSM 6799 / DCB-1)</name>
    <dbReference type="NCBI Taxonomy" id="706587"/>
    <lineage>
        <taxon>Bacteria</taxon>
        <taxon>Pseudomonadati</taxon>
        <taxon>Thermodesulfobacteriota</taxon>
        <taxon>Desulfomonilia</taxon>
        <taxon>Desulfomonilales</taxon>
        <taxon>Desulfomonilaceae</taxon>
        <taxon>Desulfomonile</taxon>
    </lineage>
</organism>
<dbReference type="OrthoDB" id="9784686at2"/>
<dbReference type="GO" id="GO:0016020">
    <property type="term" value="C:membrane"/>
    <property type="evidence" value="ECO:0007669"/>
    <property type="project" value="UniProtKB-SubCell"/>
</dbReference>
<evidence type="ECO:0000313" key="15">
    <source>
        <dbReference type="Proteomes" id="UP000006055"/>
    </source>
</evidence>
<evidence type="ECO:0000259" key="13">
    <source>
        <dbReference type="SMART" id="SM00756"/>
    </source>
</evidence>